<reference evidence="1 2" key="2">
    <citation type="journal article" date="2022" name="Mol. Ecol. Resour.">
        <title>The genomes of chicory, endive, great burdock and yacon provide insights into Asteraceae paleo-polyploidization history and plant inulin production.</title>
        <authorList>
            <person name="Fan W."/>
            <person name="Wang S."/>
            <person name="Wang H."/>
            <person name="Wang A."/>
            <person name="Jiang F."/>
            <person name="Liu H."/>
            <person name="Zhao H."/>
            <person name="Xu D."/>
            <person name="Zhang Y."/>
        </authorList>
    </citation>
    <scope>NUCLEOTIDE SEQUENCE [LARGE SCALE GENOMIC DNA]</scope>
    <source>
        <strain evidence="2">cv. Niubang</strain>
    </source>
</reference>
<dbReference type="Proteomes" id="UP001055879">
    <property type="component" value="Linkage Group LG03"/>
</dbReference>
<dbReference type="EMBL" id="CM042049">
    <property type="protein sequence ID" value="KAI3748752.1"/>
    <property type="molecule type" value="Genomic_DNA"/>
</dbReference>
<keyword evidence="2" id="KW-1185">Reference proteome</keyword>
<protein>
    <submittedName>
        <fullName evidence="1">Uncharacterized protein</fullName>
    </submittedName>
</protein>
<evidence type="ECO:0000313" key="2">
    <source>
        <dbReference type="Proteomes" id="UP001055879"/>
    </source>
</evidence>
<organism evidence="1 2">
    <name type="scientific">Arctium lappa</name>
    <name type="common">Greater burdock</name>
    <name type="synonym">Lappa major</name>
    <dbReference type="NCBI Taxonomy" id="4217"/>
    <lineage>
        <taxon>Eukaryota</taxon>
        <taxon>Viridiplantae</taxon>
        <taxon>Streptophyta</taxon>
        <taxon>Embryophyta</taxon>
        <taxon>Tracheophyta</taxon>
        <taxon>Spermatophyta</taxon>
        <taxon>Magnoliopsida</taxon>
        <taxon>eudicotyledons</taxon>
        <taxon>Gunneridae</taxon>
        <taxon>Pentapetalae</taxon>
        <taxon>asterids</taxon>
        <taxon>campanulids</taxon>
        <taxon>Asterales</taxon>
        <taxon>Asteraceae</taxon>
        <taxon>Carduoideae</taxon>
        <taxon>Cardueae</taxon>
        <taxon>Arctiinae</taxon>
        <taxon>Arctium</taxon>
    </lineage>
</organism>
<evidence type="ECO:0000313" key="1">
    <source>
        <dbReference type="EMBL" id="KAI3748752.1"/>
    </source>
</evidence>
<name>A0ACB9DR37_ARCLA</name>
<gene>
    <name evidence="1" type="ORF">L6452_12048</name>
</gene>
<comment type="caution">
    <text evidence="1">The sequence shown here is derived from an EMBL/GenBank/DDBJ whole genome shotgun (WGS) entry which is preliminary data.</text>
</comment>
<sequence length="692" mass="76550">MVSKKRLYYGGFDGFRAPVVPKAPRSLRRNSHKKSSEGSEICPFELLAAVAGKLLQESESSASSTGPEGKEQISIPKDGVKQELLDVKLKPLRLEYLDQGCCAESGFVHEHSDPELKIEPLLTDLLQSDNDSGLEHASTVTTSDILKEVGTNVKLEASNGKHGVDGTLRHGELCDVNMDNRAELHTEAVEKQSEDLTAVKTCSFRDTVKSSVSVLNKSYSSVHVPFYSDPVPSACFLKHKGNVKIGIRDDDENSFSCNHHSTKMRAFRLQSRAGYRRIRKILTAKYWKAAPKLKDYELSNPTSGGVNPFDHNRKSMYMRKSCQAEAASKRRKLLHHSSKCDYVQEASSESISNLQERSASGDKKRSPAASKRARGVTSSVINHKGSFQSKDGHVKLSIKSFKVPELYVEMPETSTVGSLKRTIMEAVTAILGGELHVGVLLQGKKVRDDNRTLQQTGISLNSDTLGFMLEPSLPQASQFLVQEELPLLLPCDTHQSPARGPATPIMDLGISNSLGDPPPATSLDNQVEMNLESKPLPDEVSTEEIVVDSKALVPIPAMNVEALSIVPLNYKQSKRSELSQRRTRRPFSVSEVEALVEAVETLGTGRWRDVKIRAFDDANHRTYVDLKDKWKTLVHTASISPQQRRGEPVPQDLLDRVLAAHAFWSEHQSKQHGKHESERVGTPVKVCLELES</sequence>
<reference evidence="2" key="1">
    <citation type="journal article" date="2022" name="Mol. Ecol. Resour.">
        <title>The genomes of chicory, endive, great burdock and yacon provide insights into Asteraceae palaeo-polyploidization history and plant inulin production.</title>
        <authorList>
            <person name="Fan W."/>
            <person name="Wang S."/>
            <person name="Wang H."/>
            <person name="Wang A."/>
            <person name="Jiang F."/>
            <person name="Liu H."/>
            <person name="Zhao H."/>
            <person name="Xu D."/>
            <person name="Zhang Y."/>
        </authorList>
    </citation>
    <scope>NUCLEOTIDE SEQUENCE [LARGE SCALE GENOMIC DNA]</scope>
    <source>
        <strain evidence="2">cv. Niubang</strain>
    </source>
</reference>
<accession>A0ACB9DR37</accession>
<proteinExistence type="predicted"/>